<name>A0A261UPY9_9BORD</name>
<dbReference type="NCBIfam" id="TIGR02118">
    <property type="entry name" value="EthD family reductase"/>
    <property type="match status" value="1"/>
</dbReference>
<protein>
    <submittedName>
        <fullName evidence="2">Ethyl tert-butyl ether degradation protein EthD</fullName>
    </submittedName>
</protein>
<dbReference type="EMBL" id="NEVS01000004">
    <property type="protein sequence ID" value="OZI63432.1"/>
    <property type="molecule type" value="Genomic_DNA"/>
</dbReference>
<accession>A0A261UPY9</accession>
<reference evidence="3" key="1">
    <citation type="submission" date="2017-05" db="EMBL/GenBank/DDBJ databases">
        <title>Complete and WGS of Bordetella genogroups.</title>
        <authorList>
            <person name="Spilker T."/>
            <person name="Lipuma J."/>
        </authorList>
    </citation>
    <scope>NUCLEOTIDE SEQUENCE [LARGE SCALE GENOMIC DNA]</scope>
    <source>
        <strain evidence="3">AU8856</strain>
    </source>
</reference>
<dbReference type="PANTHER" id="PTHR40260">
    <property type="entry name" value="BLR8190 PROTEIN"/>
    <property type="match status" value="1"/>
</dbReference>
<dbReference type="SUPFAM" id="SSF54909">
    <property type="entry name" value="Dimeric alpha+beta barrel"/>
    <property type="match status" value="1"/>
</dbReference>
<evidence type="ECO:0000313" key="3">
    <source>
        <dbReference type="Proteomes" id="UP000215767"/>
    </source>
</evidence>
<dbReference type="GO" id="GO:0016491">
    <property type="term" value="F:oxidoreductase activity"/>
    <property type="evidence" value="ECO:0007669"/>
    <property type="project" value="InterPro"/>
</dbReference>
<dbReference type="Pfam" id="PF07110">
    <property type="entry name" value="EthD"/>
    <property type="match status" value="1"/>
</dbReference>
<dbReference type="InterPro" id="IPR011008">
    <property type="entry name" value="Dimeric_a/b-barrel"/>
</dbReference>
<dbReference type="InterPro" id="IPR009799">
    <property type="entry name" value="EthD_dom"/>
</dbReference>
<dbReference type="RefSeq" id="WP_094842593.1">
    <property type="nucleotide sequence ID" value="NZ_NEVS01000004.1"/>
</dbReference>
<dbReference type="AlphaFoldDB" id="A0A261UPY9"/>
<organism evidence="2 3">
    <name type="scientific">Bordetella genomosp. 11</name>
    <dbReference type="NCBI Taxonomy" id="1416808"/>
    <lineage>
        <taxon>Bacteria</taxon>
        <taxon>Pseudomonadati</taxon>
        <taxon>Pseudomonadota</taxon>
        <taxon>Betaproteobacteria</taxon>
        <taxon>Burkholderiales</taxon>
        <taxon>Alcaligenaceae</taxon>
        <taxon>Bordetella</taxon>
    </lineage>
</organism>
<feature type="domain" description="EthD" evidence="1">
    <location>
        <begin position="23"/>
        <end position="93"/>
    </location>
</feature>
<keyword evidence="3" id="KW-1185">Reference proteome</keyword>
<comment type="caution">
    <text evidence="2">The sequence shown here is derived from an EMBL/GenBank/DDBJ whole genome shotgun (WGS) entry which is preliminary data.</text>
</comment>
<proteinExistence type="predicted"/>
<dbReference type="Gene3D" id="3.30.70.100">
    <property type="match status" value="1"/>
</dbReference>
<dbReference type="OrthoDB" id="5343971at2"/>
<dbReference type="PANTHER" id="PTHR40260:SF2">
    <property type="entry name" value="BLR8190 PROTEIN"/>
    <property type="match status" value="1"/>
</dbReference>
<dbReference type="Proteomes" id="UP000215767">
    <property type="component" value="Unassembled WGS sequence"/>
</dbReference>
<evidence type="ECO:0000313" key="2">
    <source>
        <dbReference type="EMBL" id="OZI63432.1"/>
    </source>
</evidence>
<evidence type="ECO:0000259" key="1">
    <source>
        <dbReference type="Pfam" id="PF07110"/>
    </source>
</evidence>
<gene>
    <name evidence="2" type="ORF">CAL28_17780</name>
</gene>
<sequence>MNTEASPVVVYVTYRGLPQDRFDRDYYVEVHLPLVMKAWSQYGLLSLNAFFPATAQEGTQAICECLFRDEGALEAAFASPEVSAVMADVPRFTAIAPQRVRVAAL</sequence>